<dbReference type="AlphaFoldDB" id="A0A090MBL0"/>
<dbReference type="PANTHER" id="PTHR33353:SF6">
    <property type="entry name" value="ENDOGLUCANASE IV"/>
    <property type="match status" value="1"/>
</dbReference>
<evidence type="ECO:0000256" key="1">
    <source>
        <dbReference type="ARBA" id="ARBA00001973"/>
    </source>
</evidence>
<evidence type="ECO:0000256" key="4">
    <source>
        <dbReference type="ARBA" id="ARBA00022723"/>
    </source>
</evidence>
<evidence type="ECO:0000259" key="17">
    <source>
        <dbReference type="Pfam" id="PF03443"/>
    </source>
</evidence>
<evidence type="ECO:0000256" key="3">
    <source>
        <dbReference type="ARBA" id="ARBA00022525"/>
    </source>
</evidence>
<evidence type="ECO:0000256" key="13">
    <source>
        <dbReference type="ARBA" id="ARBA00044502"/>
    </source>
</evidence>
<keyword evidence="4" id="KW-0479">Metal-binding</keyword>
<dbReference type="EC" id="1.14.99.56" evidence="15"/>
<proteinExistence type="inferred from homology"/>
<evidence type="ECO:0000256" key="11">
    <source>
        <dbReference type="ARBA" id="ARBA00023277"/>
    </source>
</evidence>
<keyword evidence="10" id="KW-1015">Disulfide bond</keyword>
<keyword evidence="7" id="KW-0560">Oxidoreductase</keyword>
<evidence type="ECO:0000256" key="6">
    <source>
        <dbReference type="ARBA" id="ARBA00023001"/>
    </source>
</evidence>
<comment type="cofactor">
    <cofactor evidence="1">
        <name>Cu(2+)</name>
        <dbReference type="ChEBI" id="CHEBI:29036"/>
    </cofactor>
</comment>
<protein>
    <recommendedName>
        <fullName evidence="15">lytic cellulose monooxygenase (C4-dehydrogenating)</fullName>
        <ecNumber evidence="15">1.14.99.56</ecNumber>
    </recommendedName>
</protein>
<evidence type="ECO:0000256" key="9">
    <source>
        <dbReference type="ARBA" id="ARBA00023033"/>
    </source>
</evidence>
<keyword evidence="11" id="KW-0119">Carbohydrate metabolism</keyword>
<evidence type="ECO:0000256" key="5">
    <source>
        <dbReference type="ARBA" id="ARBA00022729"/>
    </source>
</evidence>
<dbReference type="Gene3D" id="2.70.50.70">
    <property type="match status" value="1"/>
</dbReference>
<evidence type="ECO:0000256" key="12">
    <source>
        <dbReference type="ARBA" id="ARBA00023326"/>
    </source>
</evidence>
<dbReference type="InterPro" id="IPR049892">
    <property type="entry name" value="AA9"/>
</dbReference>
<evidence type="ECO:0000256" key="16">
    <source>
        <dbReference type="SAM" id="SignalP"/>
    </source>
</evidence>
<evidence type="ECO:0000256" key="10">
    <source>
        <dbReference type="ARBA" id="ARBA00023157"/>
    </source>
</evidence>
<dbReference type="EMBL" id="HG318420">
    <property type="protein sequence ID" value="CEG05767.1"/>
    <property type="molecule type" value="Genomic_DNA"/>
</dbReference>
<keyword evidence="12" id="KW-0624">Polysaccharide degradation</keyword>
<dbReference type="GO" id="GO:0046872">
    <property type="term" value="F:metal ion binding"/>
    <property type="evidence" value="ECO:0007669"/>
    <property type="project" value="UniProtKB-KW"/>
</dbReference>
<reference evidence="18" key="1">
    <citation type="submission" date="2013-05" db="EMBL/GenBank/DDBJ databases">
        <title>Draft genome sequences of six wheat associated Fusarium spp. isolates.</title>
        <authorList>
            <person name="Moolhuijzen P.M."/>
            <person name="Manners J.M."/>
            <person name="Wilcox S."/>
            <person name="Bellgard M.I."/>
            <person name="Gardiner D.M."/>
        </authorList>
    </citation>
    <scope>NUCLEOTIDE SEQUENCE</scope>
    <source>
        <strain evidence="18">CS3069</strain>
    </source>
</reference>
<dbReference type="Pfam" id="PF03443">
    <property type="entry name" value="AA9"/>
    <property type="match status" value="1"/>
</dbReference>
<comment type="subcellular location">
    <subcellularLocation>
        <location evidence="2">Secreted</location>
    </subcellularLocation>
</comment>
<dbReference type="InterPro" id="IPR005103">
    <property type="entry name" value="AA9_LPMO"/>
</dbReference>
<dbReference type="PANTHER" id="PTHR33353">
    <property type="entry name" value="PUTATIVE (AFU_ORTHOLOGUE AFUA_1G12560)-RELATED"/>
    <property type="match status" value="1"/>
</dbReference>
<organism evidence="18">
    <name type="scientific">Fusarium clavum</name>
    <dbReference type="NCBI Taxonomy" id="2594811"/>
    <lineage>
        <taxon>Eukaryota</taxon>
        <taxon>Fungi</taxon>
        <taxon>Dikarya</taxon>
        <taxon>Ascomycota</taxon>
        <taxon>Pezizomycotina</taxon>
        <taxon>Sordariomycetes</taxon>
        <taxon>Hypocreomycetidae</taxon>
        <taxon>Hypocreales</taxon>
        <taxon>Nectriaceae</taxon>
        <taxon>Fusarium</taxon>
        <taxon>Fusarium incarnatum-equiseti species complex</taxon>
    </lineage>
</organism>
<sequence length="157" mass="17040">MQITLSLLCTAALAAAHGYVETATIGGQTYQFYNPYADPYMNPPPQRVSRAIPGNGPVEDVTSIDMQCNGYTAGGIKGSQPAALHAEAKAGSSVNLKWTLWPDSHVGPVITYMARCPDSGCDKWMPGTEKVWFKIQEAGREGTSNNWASVRYLRLQT</sequence>
<keyword evidence="5 16" id="KW-0732">Signal</keyword>
<dbReference type="EMBL" id="CBMI010001277">
    <property type="protein sequence ID" value="CEG04489.1"/>
    <property type="molecule type" value="Genomic_DNA"/>
</dbReference>
<keyword evidence="6" id="KW-0136">Cellulose degradation</keyword>
<dbReference type="GO" id="GO:0005576">
    <property type="term" value="C:extracellular region"/>
    <property type="evidence" value="ECO:0007669"/>
    <property type="project" value="UniProtKB-SubCell"/>
</dbReference>
<evidence type="ECO:0000256" key="8">
    <source>
        <dbReference type="ARBA" id="ARBA00023008"/>
    </source>
</evidence>
<comment type="similarity">
    <text evidence="13">Belongs to the polysaccharide monooxygenase AA9 family.</text>
</comment>
<keyword evidence="8" id="KW-0186">Copper</keyword>
<dbReference type="GO" id="GO:0004497">
    <property type="term" value="F:monooxygenase activity"/>
    <property type="evidence" value="ECO:0007669"/>
    <property type="project" value="UniProtKB-KW"/>
</dbReference>
<evidence type="ECO:0000256" key="7">
    <source>
        <dbReference type="ARBA" id="ARBA00023002"/>
    </source>
</evidence>
<feature type="chain" id="PRO_5007382436" description="lytic cellulose monooxygenase (C4-dehydrogenating)" evidence="16">
    <location>
        <begin position="19"/>
        <end position="157"/>
    </location>
</feature>
<comment type="catalytic activity">
    <reaction evidence="14">
        <text>[(1-&gt;4)-beta-D-glucosyl]n+m + reduced acceptor + O2 = 4-dehydro-beta-D-glucosyl-[(1-&gt;4)-beta-D-glucosyl]n-1 + [(1-&gt;4)-beta-D-glucosyl]m + acceptor + H2O.</text>
        <dbReference type="EC" id="1.14.99.56"/>
    </reaction>
</comment>
<evidence type="ECO:0000256" key="14">
    <source>
        <dbReference type="ARBA" id="ARBA00045077"/>
    </source>
</evidence>
<keyword evidence="3" id="KW-0964">Secreted</keyword>
<feature type="signal peptide" evidence="16">
    <location>
        <begin position="1"/>
        <end position="18"/>
    </location>
</feature>
<accession>A0A090MBL0</accession>
<evidence type="ECO:0000256" key="15">
    <source>
        <dbReference type="ARBA" id="ARBA00047174"/>
    </source>
</evidence>
<keyword evidence="9" id="KW-0503">Monooxygenase</keyword>
<evidence type="ECO:0000256" key="2">
    <source>
        <dbReference type="ARBA" id="ARBA00004613"/>
    </source>
</evidence>
<dbReference type="GO" id="GO:0030245">
    <property type="term" value="P:cellulose catabolic process"/>
    <property type="evidence" value="ECO:0007669"/>
    <property type="project" value="UniProtKB-KW"/>
</dbReference>
<feature type="domain" description="Auxiliary Activity family 9 catalytic" evidence="17">
    <location>
        <begin position="17"/>
        <end position="150"/>
    </location>
</feature>
<evidence type="ECO:0000313" key="18">
    <source>
        <dbReference type="EMBL" id="CEG04489.1"/>
    </source>
</evidence>
<name>A0A090MBL0_9HYPO</name>
<gene>
    <name evidence="18" type="ORF">BN850_0054950</name>
</gene>